<dbReference type="InterPro" id="IPR002125">
    <property type="entry name" value="CMP_dCMP_dom"/>
</dbReference>
<dbReference type="Pfam" id="PF00383">
    <property type="entry name" value="dCMP_cyt_deam_1"/>
    <property type="match status" value="1"/>
</dbReference>
<keyword evidence="3" id="KW-0378">Hydrolase</keyword>
<reference evidence="3 4" key="1">
    <citation type="submission" date="2021-03" db="EMBL/GenBank/DDBJ databases">
        <title>Complete genome sequence of Streptomyces cyanogenus S136, producer of anticancer angucycline landomycin A.</title>
        <authorList>
            <person name="Hrab P."/>
            <person name="Ruckert C."/>
            <person name="Busche T."/>
            <person name="Ostash I."/>
            <person name="Kalinowski J."/>
            <person name="Fedorenko V."/>
            <person name="Yushchuk O."/>
            <person name="Ostash B."/>
        </authorList>
    </citation>
    <scope>NUCLEOTIDE SEQUENCE [LARGE SCALE GENOMIC DNA]</scope>
    <source>
        <strain evidence="3 4">S136</strain>
    </source>
</reference>
<proteinExistence type="predicted"/>
<evidence type="ECO:0000313" key="4">
    <source>
        <dbReference type="Proteomes" id="UP000663908"/>
    </source>
</evidence>
<feature type="domain" description="CMP/dCMP-type deaminase" evidence="2">
    <location>
        <begin position="20"/>
        <end position="166"/>
    </location>
</feature>
<gene>
    <name evidence="3" type="primary">guaD</name>
    <name evidence="3" type="ORF">S1361_29375</name>
</gene>
<evidence type="ECO:0000259" key="2">
    <source>
        <dbReference type="PROSITE" id="PS51747"/>
    </source>
</evidence>
<dbReference type="Gene3D" id="3.40.140.10">
    <property type="entry name" value="Cytidine Deaminase, domain 2"/>
    <property type="match status" value="1"/>
</dbReference>
<dbReference type="EC" id="3.5.4.3" evidence="3"/>
<dbReference type="InterPro" id="IPR016193">
    <property type="entry name" value="Cytidine_deaminase-like"/>
</dbReference>
<protein>
    <submittedName>
        <fullName evidence="3">Guanine deaminase</fullName>
        <ecNumber evidence="3">3.5.4.3</ecNumber>
    </submittedName>
</protein>
<accession>A0ABX7U3F5</accession>
<dbReference type="PROSITE" id="PS51747">
    <property type="entry name" value="CYT_DCMP_DEAMINASES_2"/>
    <property type="match status" value="1"/>
</dbReference>
<feature type="region of interest" description="Disordered" evidence="1">
    <location>
        <begin position="88"/>
        <end position="114"/>
    </location>
</feature>
<keyword evidence="4" id="KW-1185">Reference proteome</keyword>
<dbReference type="SUPFAM" id="SSF53927">
    <property type="entry name" value="Cytidine deaminase-like"/>
    <property type="match status" value="1"/>
</dbReference>
<dbReference type="Proteomes" id="UP000663908">
    <property type="component" value="Chromosome"/>
</dbReference>
<organism evidence="3 4">
    <name type="scientific">Streptomyces cyanogenus</name>
    <dbReference type="NCBI Taxonomy" id="80860"/>
    <lineage>
        <taxon>Bacteria</taxon>
        <taxon>Bacillati</taxon>
        <taxon>Actinomycetota</taxon>
        <taxon>Actinomycetes</taxon>
        <taxon>Kitasatosporales</taxon>
        <taxon>Streptomycetaceae</taxon>
        <taxon>Streptomyces</taxon>
    </lineage>
</organism>
<dbReference type="PANTHER" id="PTHR11079">
    <property type="entry name" value="CYTOSINE DEAMINASE FAMILY MEMBER"/>
    <property type="match status" value="1"/>
</dbReference>
<sequence>MSSIVIDGECLIRCGVEVAVGHKEFMAEAVRLATESVERGWGGPFGAVLTRDGEIIARGQNRVLLTGDPTAHAEVETIRKASQLLNPEAPTISEEHQNEGTLEYVPRPDGSPDPVPERARMFQGCSIYISGAPCPMCMSAIYWSRIDNVYFSCDLDATRKIGFDDAFQYEDFQKPLDQRRIHIEQIYPELGAHAYEAWEAKPDRHAY</sequence>
<dbReference type="CDD" id="cd01285">
    <property type="entry name" value="nucleoside_deaminase"/>
    <property type="match status" value="1"/>
</dbReference>
<dbReference type="GO" id="GO:0008892">
    <property type="term" value="F:guanine deaminase activity"/>
    <property type="evidence" value="ECO:0007669"/>
    <property type="project" value="UniProtKB-EC"/>
</dbReference>
<evidence type="ECO:0000256" key="1">
    <source>
        <dbReference type="SAM" id="MobiDB-lite"/>
    </source>
</evidence>
<dbReference type="PANTHER" id="PTHR11079:SF161">
    <property type="entry name" value="CMP_DCMP-TYPE DEAMINASE DOMAIN-CONTAINING PROTEIN"/>
    <property type="match status" value="1"/>
</dbReference>
<name>A0ABX7U3F5_STRCY</name>
<dbReference type="EMBL" id="CP071839">
    <property type="protein sequence ID" value="QTE01475.1"/>
    <property type="molecule type" value="Genomic_DNA"/>
</dbReference>
<evidence type="ECO:0000313" key="3">
    <source>
        <dbReference type="EMBL" id="QTE01475.1"/>
    </source>
</evidence>